<dbReference type="FunFam" id="2.60.40.10:FF:001289">
    <property type="entry name" value="Oncostatin-M-specific receptor subunit beta"/>
    <property type="match status" value="1"/>
</dbReference>
<dbReference type="Pfam" id="PF00041">
    <property type="entry name" value="fn3"/>
    <property type="match status" value="1"/>
</dbReference>
<dbReference type="PANTHER" id="PTHR23036:SF105">
    <property type="entry name" value="LEUKEMIA INHIBITORY FACTOR RECEPTOR"/>
    <property type="match status" value="1"/>
</dbReference>
<keyword evidence="4" id="KW-0675">Receptor</keyword>
<proteinExistence type="predicted"/>
<keyword evidence="5" id="KW-0325">Glycoprotein</keyword>
<dbReference type="GO" id="GO:0043235">
    <property type="term" value="C:receptor complex"/>
    <property type="evidence" value="ECO:0007669"/>
    <property type="project" value="TreeGrafter"/>
</dbReference>
<keyword evidence="3" id="KW-1015">Disulfide bond</keyword>
<feature type="chain" id="PRO_5043541005" description="Fibronectin type-III domain-containing protein" evidence="8">
    <location>
        <begin position="25"/>
        <end position="1093"/>
    </location>
</feature>
<dbReference type="FunFam" id="2.60.40.10:FF:000738">
    <property type="entry name" value="Leukemia inhibitory factor receptor"/>
    <property type="match status" value="1"/>
</dbReference>
<dbReference type="InterPro" id="IPR036116">
    <property type="entry name" value="FN3_sf"/>
</dbReference>
<evidence type="ECO:0000256" key="2">
    <source>
        <dbReference type="ARBA" id="ARBA00022737"/>
    </source>
</evidence>
<protein>
    <recommendedName>
        <fullName evidence="9">Fibronectin type-III domain-containing protein</fullName>
    </recommendedName>
</protein>
<dbReference type="EMBL" id="JANPWB010000002">
    <property type="protein sequence ID" value="KAJ1210308.1"/>
    <property type="molecule type" value="Genomic_DNA"/>
</dbReference>
<dbReference type="GO" id="GO:0019955">
    <property type="term" value="F:cytokine binding"/>
    <property type="evidence" value="ECO:0007669"/>
    <property type="project" value="TreeGrafter"/>
</dbReference>
<dbReference type="Pfam" id="PF21177">
    <property type="entry name" value="LIF-R_Ig-like"/>
    <property type="match status" value="1"/>
</dbReference>
<evidence type="ECO:0000313" key="11">
    <source>
        <dbReference type="Proteomes" id="UP001066276"/>
    </source>
</evidence>
<dbReference type="Pfam" id="PF18207">
    <property type="entry name" value="LIFR_N"/>
    <property type="match status" value="1"/>
</dbReference>
<name>A0AAV7WCL1_PLEWA</name>
<dbReference type="Pfam" id="PF25552">
    <property type="entry name" value="LIFR_D4"/>
    <property type="match status" value="1"/>
</dbReference>
<dbReference type="FunFam" id="2.60.40.10:FF:000607">
    <property type="entry name" value="Leukemia inhibitory factor receptor"/>
    <property type="match status" value="1"/>
</dbReference>
<dbReference type="Gene3D" id="2.60.40.10">
    <property type="entry name" value="Immunoglobulins"/>
    <property type="match status" value="7"/>
</dbReference>
<feature type="domain" description="Fibronectin type-III" evidence="9">
    <location>
        <begin position="316"/>
        <end position="415"/>
    </location>
</feature>
<gene>
    <name evidence="10" type="ORF">NDU88_005674</name>
</gene>
<dbReference type="Pfam" id="PF17971">
    <property type="entry name" value="LIFR_D2"/>
    <property type="match status" value="1"/>
</dbReference>
<dbReference type="FunFam" id="2.60.40.10:FF:000657">
    <property type="entry name" value="Leukemia inhibitory factor receptor"/>
    <property type="match status" value="1"/>
</dbReference>
<evidence type="ECO:0000256" key="3">
    <source>
        <dbReference type="ARBA" id="ARBA00023157"/>
    </source>
</evidence>
<dbReference type="PROSITE" id="PS50853">
    <property type="entry name" value="FN3"/>
    <property type="match status" value="4"/>
</dbReference>
<accession>A0AAV7WCL1</accession>
<evidence type="ECO:0000256" key="1">
    <source>
        <dbReference type="ARBA" id="ARBA00022729"/>
    </source>
</evidence>
<sequence>MGGNPHPWLLTATVVFCLLSHVVCQGKDAPEAPETLKCITHNLQTWVCSWNGSSHTDNKTTYQVCYRTSAPEECIVTEETSIEFDAMSFHTPEVRIIAKNGNRSAETTFRLSENDVPFVPYEPQIVRMTPDYATSSLFVEWKGNESSFPGRVKASWQIQFLRTENMEVASTNLYSTTWAEKAETFNYTWTSDMALECTSHSVRIRCYLHEKYYDGDKKWSDWSSIETVPGKPGPFVFPDEKVVPVGSNMTFCCILGEGEKVTSLVYGIKRYPIIPLSSHSSAIKVLDMNVSDSSGTNIVCNMEYGAVVFVGYPPDVPQNLSCETRLYDVIICSWNVGRPTGLYSDRRETKYFLYERVSGTAIECGAPPVNSKRFNCEFKIIENENRYNFTLSAVNPLGKSQSALSIDVRQRVHPEACESLFVSSTSPRNVTLSWSLRGNFTLLKLNCQIETSKKTGVSELRNVTLSGHYNALYSASVDNLHPFNTYAFRVRCAASEHFWKWSYWSSEKTHTTPEAPPEREPDAWREIVWSSEGRTLFLYWKPIPEDAANGEILNYEVQWTALKGNSLPERRLVDRPQNTTRIKLANKDYVISVVANNAAGVSPPANLSTLEVTSGKVETEYAVGTGDGINISWHHGSSATCGITVQWRPSLWSVPSPLDWKTYSSDTADAWIPSSLLQTGVRYTFLVYSCNNYEYQLIKNVTGYIQELSPTLAPNCTVKETTSSSVQIKWDDMPVEALRGFLKGYLVYISKEGTNTSVLSFMGNGRTDMKVKNITDTETKILTIHDLKSGTRYMLGLQAYTGGGKSPLTLLFVDTPDNLVGLILAIFIPIAVALLFGVVTSTVCYRKREWLKETFYPEIPNPQNSKALQFENSISEGNPSLKTLEMNPCTPNSVEVVETLSTIPKIVDTELTSPVAYSDELGDNLIEDDTDSESENHVVVSYCPPIIEEEMCNLGADDNADASQIIYLDIQSMYQPQTKASSETDVDLEDIAGYKPQMQLPINTVNMDGHLPAEEGIDQTAGYKPQVNVNNWNADSPGSPTSAASYGENASFGSPCSVNSRHFLIPPEDEKDSLKPTHVGWSFTSLFQTKPDE</sequence>
<evidence type="ECO:0000256" key="7">
    <source>
        <dbReference type="SAM" id="Phobius"/>
    </source>
</evidence>
<dbReference type="PANTHER" id="PTHR23036">
    <property type="entry name" value="CYTOKINE RECEPTOR"/>
    <property type="match status" value="1"/>
</dbReference>
<dbReference type="InterPro" id="IPR013783">
    <property type="entry name" value="Ig-like_fold"/>
</dbReference>
<dbReference type="SMART" id="SM00060">
    <property type="entry name" value="FN3"/>
    <property type="match status" value="5"/>
</dbReference>
<dbReference type="InterPro" id="IPR050379">
    <property type="entry name" value="Type-I_Cytokine_Rcpt"/>
</dbReference>
<feature type="transmembrane region" description="Helical" evidence="7">
    <location>
        <begin position="819"/>
        <end position="845"/>
    </location>
</feature>
<dbReference type="CDD" id="cd00063">
    <property type="entry name" value="FN3"/>
    <property type="match status" value="3"/>
</dbReference>
<dbReference type="Proteomes" id="UP001066276">
    <property type="component" value="Chromosome 1_2"/>
</dbReference>
<keyword evidence="1 8" id="KW-0732">Signal</keyword>
<dbReference type="InterPro" id="IPR003961">
    <property type="entry name" value="FN3_dom"/>
</dbReference>
<keyword evidence="7" id="KW-0812">Transmembrane</keyword>
<evidence type="ECO:0000256" key="5">
    <source>
        <dbReference type="ARBA" id="ARBA00023180"/>
    </source>
</evidence>
<dbReference type="InterPro" id="IPR040901">
    <property type="entry name" value="LIFR_N"/>
</dbReference>
<keyword evidence="2" id="KW-0677">Repeat</keyword>
<dbReference type="AlphaFoldDB" id="A0AAV7WCL1"/>
<evidence type="ECO:0000256" key="4">
    <source>
        <dbReference type="ARBA" id="ARBA00023170"/>
    </source>
</evidence>
<keyword evidence="7" id="KW-0472">Membrane</keyword>
<evidence type="ECO:0000256" key="8">
    <source>
        <dbReference type="SAM" id="SignalP"/>
    </source>
</evidence>
<dbReference type="GO" id="GO:0008284">
    <property type="term" value="P:positive regulation of cell population proliferation"/>
    <property type="evidence" value="ECO:0007669"/>
    <property type="project" value="TreeGrafter"/>
</dbReference>
<dbReference type="SUPFAM" id="SSF49265">
    <property type="entry name" value="Fibronectin type III"/>
    <property type="match status" value="4"/>
</dbReference>
<evidence type="ECO:0000259" key="9">
    <source>
        <dbReference type="PROSITE" id="PS50853"/>
    </source>
</evidence>
<dbReference type="GO" id="GO:0009897">
    <property type="term" value="C:external side of plasma membrane"/>
    <property type="evidence" value="ECO:0007669"/>
    <property type="project" value="TreeGrafter"/>
</dbReference>
<reference evidence="10" key="1">
    <citation type="journal article" date="2022" name="bioRxiv">
        <title>Sequencing and chromosome-scale assembly of the giantPleurodeles waltlgenome.</title>
        <authorList>
            <person name="Brown T."/>
            <person name="Elewa A."/>
            <person name="Iarovenko S."/>
            <person name="Subramanian E."/>
            <person name="Araus A.J."/>
            <person name="Petzold A."/>
            <person name="Susuki M."/>
            <person name="Suzuki K.-i.T."/>
            <person name="Hayashi T."/>
            <person name="Toyoda A."/>
            <person name="Oliveira C."/>
            <person name="Osipova E."/>
            <person name="Leigh N.D."/>
            <person name="Simon A."/>
            <person name="Yun M.H."/>
        </authorList>
    </citation>
    <scope>NUCLEOTIDE SEQUENCE</scope>
    <source>
        <strain evidence="10">20211129_DDA</strain>
        <tissue evidence="10">Liver</tissue>
    </source>
</reference>
<dbReference type="GO" id="GO:0005127">
    <property type="term" value="F:ciliary neurotrophic factor receptor binding"/>
    <property type="evidence" value="ECO:0007669"/>
    <property type="project" value="TreeGrafter"/>
</dbReference>
<evidence type="ECO:0000313" key="10">
    <source>
        <dbReference type="EMBL" id="KAJ1210308.1"/>
    </source>
</evidence>
<comment type="caution">
    <text evidence="10">The sequence shown here is derived from an EMBL/GenBank/DDBJ whole genome shotgun (WGS) entry which is preliminary data.</text>
</comment>
<dbReference type="InterPro" id="IPR040817">
    <property type="entry name" value="LIFR_D2"/>
</dbReference>
<feature type="domain" description="Fibronectin type-III" evidence="9">
    <location>
        <begin position="416"/>
        <end position="515"/>
    </location>
</feature>
<feature type="region of interest" description="Disordered" evidence="6">
    <location>
        <begin position="1030"/>
        <end position="1051"/>
    </location>
</feature>
<feature type="signal peptide" evidence="8">
    <location>
        <begin position="1"/>
        <end position="24"/>
    </location>
</feature>
<keyword evidence="7" id="KW-1133">Transmembrane helix</keyword>
<evidence type="ECO:0000256" key="6">
    <source>
        <dbReference type="SAM" id="MobiDB-lite"/>
    </source>
</evidence>
<dbReference type="InterPro" id="IPR048497">
    <property type="entry name" value="LIF-R-like_Ig-like"/>
</dbReference>
<organism evidence="10 11">
    <name type="scientific">Pleurodeles waltl</name>
    <name type="common">Iberian ribbed newt</name>
    <dbReference type="NCBI Taxonomy" id="8319"/>
    <lineage>
        <taxon>Eukaryota</taxon>
        <taxon>Metazoa</taxon>
        <taxon>Chordata</taxon>
        <taxon>Craniata</taxon>
        <taxon>Vertebrata</taxon>
        <taxon>Euteleostomi</taxon>
        <taxon>Amphibia</taxon>
        <taxon>Batrachia</taxon>
        <taxon>Caudata</taxon>
        <taxon>Salamandroidea</taxon>
        <taxon>Salamandridae</taxon>
        <taxon>Pleurodelinae</taxon>
        <taxon>Pleurodeles</taxon>
    </lineage>
</organism>
<feature type="compositionally biased region" description="Polar residues" evidence="6">
    <location>
        <begin position="1030"/>
        <end position="1044"/>
    </location>
</feature>
<feature type="domain" description="Fibronectin type-III" evidence="9">
    <location>
        <begin position="520"/>
        <end position="615"/>
    </location>
</feature>
<keyword evidence="11" id="KW-1185">Reference proteome</keyword>
<dbReference type="GO" id="GO:0004924">
    <property type="term" value="F:oncostatin-M receptor activity"/>
    <property type="evidence" value="ECO:0007669"/>
    <property type="project" value="TreeGrafter"/>
</dbReference>
<feature type="domain" description="Fibronectin type-III" evidence="9">
    <location>
        <begin position="710"/>
        <end position="818"/>
    </location>
</feature>